<keyword evidence="5 6" id="KW-0472">Membrane</keyword>
<comment type="subcellular location">
    <subcellularLocation>
        <location evidence="1">Cell membrane</location>
        <topology evidence="1">Multi-pass membrane protein</topology>
    </subcellularLocation>
</comment>
<keyword evidence="4 6" id="KW-1133">Transmembrane helix</keyword>
<feature type="transmembrane region" description="Helical" evidence="6">
    <location>
        <begin position="133"/>
        <end position="152"/>
    </location>
</feature>
<keyword evidence="3 6" id="KW-0812">Transmembrane</keyword>
<protein>
    <submittedName>
        <fullName evidence="8">Type II secretion system F family protein</fullName>
    </submittedName>
</protein>
<dbReference type="Pfam" id="PF00482">
    <property type="entry name" value="T2SSF"/>
    <property type="match status" value="1"/>
</dbReference>
<keyword evidence="9" id="KW-1185">Reference proteome</keyword>
<accession>A0A7W2EWI8</accession>
<name>A0A7W2EWI8_9BURK</name>
<feature type="transmembrane region" description="Helical" evidence="6">
    <location>
        <begin position="101"/>
        <end position="121"/>
    </location>
</feature>
<evidence type="ECO:0000313" key="9">
    <source>
        <dbReference type="Proteomes" id="UP000534388"/>
    </source>
</evidence>
<evidence type="ECO:0000256" key="5">
    <source>
        <dbReference type="ARBA" id="ARBA00023136"/>
    </source>
</evidence>
<comment type="caution">
    <text evidence="8">The sequence shown here is derived from an EMBL/GenBank/DDBJ whole genome shotgun (WGS) entry which is preliminary data.</text>
</comment>
<evidence type="ECO:0000259" key="7">
    <source>
        <dbReference type="Pfam" id="PF00482"/>
    </source>
</evidence>
<sequence length="317" mass="34837">MTIAQIGLLLLLFIVVFGAALLLLNRFASDPVQQRLEQLGSSEQSAQAGRAAREQGPWLTRFIKLTGPLAKLSVPEGDWEKSALRTRFMTAGLRNPNAPTLFFGAKTGLAISLPFFTYFALSASRSHYSANVLLMWLLVAAAFGYYLPNLLLTQRIQSRQRDIFNSFPDALDLMTVCVEAGLGMDAALGRVANEIGLKSPLLADELNLVTLELRAGNTKERALRNLALRTGVEDVDALVAMLVQAERFGTSVADSLRIQSEQLRTKRRQRAEEMAAKIALKLLFPLIFFIFPSLLVVLMGPAFIQIYRVLLPGISGG</sequence>
<dbReference type="RefSeq" id="WP_182166871.1">
    <property type="nucleotide sequence ID" value="NZ_JACEZT010000021.1"/>
</dbReference>
<dbReference type="PANTHER" id="PTHR35007">
    <property type="entry name" value="INTEGRAL MEMBRANE PROTEIN-RELATED"/>
    <property type="match status" value="1"/>
</dbReference>
<evidence type="ECO:0000313" key="8">
    <source>
        <dbReference type="EMBL" id="MBA5639924.1"/>
    </source>
</evidence>
<dbReference type="InterPro" id="IPR018076">
    <property type="entry name" value="T2SS_GspF_dom"/>
</dbReference>
<keyword evidence="2" id="KW-1003">Cell membrane</keyword>
<dbReference type="GO" id="GO:0005886">
    <property type="term" value="C:plasma membrane"/>
    <property type="evidence" value="ECO:0007669"/>
    <property type="project" value="UniProtKB-SubCell"/>
</dbReference>
<dbReference type="PANTHER" id="PTHR35007:SF2">
    <property type="entry name" value="PILUS ASSEMBLE PROTEIN"/>
    <property type="match status" value="1"/>
</dbReference>
<gene>
    <name evidence="8" type="ORF">H3H37_22960</name>
</gene>
<evidence type="ECO:0000256" key="2">
    <source>
        <dbReference type="ARBA" id="ARBA00022475"/>
    </source>
</evidence>
<feature type="domain" description="Type II secretion system protein GspF" evidence="7">
    <location>
        <begin position="171"/>
        <end position="299"/>
    </location>
</feature>
<dbReference type="AlphaFoldDB" id="A0A7W2EWI8"/>
<dbReference type="EMBL" id="JACEZT010000021">
    <property type="protein sequence ID" value="MBA5639924.1"/>
    <property type="molecule type" value="Genomic_DNA"/>
</dbReference>
<evidence type="ECO:0000256" key="4">
    <source>
        <dbReference type="ARBA" id="ARBA00022989"/>
    </source>
</evidence>
<evidence type="ECO:0000256" key="1">
    <source>
        <dbReference type="ARBA" id="ARBA00004651"/>
    </source>
</evidence>
<evidence type="ECO:0000256" key="6">
    <source>
        <dbReference type="SAM" id="Phobius"/>
    </source>
</evidence>
<feature type="transmembrane region" description="Helical" evidence="6">
    <location>
        <begin position="6"/>
        <end position="25"/>
    </location>
</feature>
<evidence type="ECO:0000256" key="3">
    <source>
        <dbReference type="ARBA" id="ARBA00022692"/>
    </source>
</evidence>
<feature type="transmembrane region" description="Helical" evidence="6">
    <location>
        <begin position="278"/>
        <end position="304"/>
    </location>
</feature>
<reference evidence="8 9" key="1">
    <citation type="submission" date="2020-07" db="EMBL/GenBank/DDBJ databases">
        <title>Novel species isolated from subtropical streams in China.</title>
        <authorList>
            <person name="Lu H."/>
        </authorList>
    </citation>
    <scope>NUCLEOTIDE SEQUENCE [LARGE SCALE GENOMIC DNA]</scope>
    <source>
        <strain evidence="8 9">LX20W</strain>
    </source>
</reference>
<dbReference type="Proteomes" id="UP000534388">
    <property type="component" value="Unassembled WGS sequence"/>
</dbReference>
<proteinExistence type="predicted"/>
<organism evidence="8 9">
    <name type="scientific">Rugamonas brunnea</name>
    <dbReference type="NCBI Taxonomy" id="2758569"/>
    <lineage>
        <taxon>Bacteria</taxon>
        <taxon>Pseudomonadati</taxon>
        <taxon>Pseudomonadota</taxon>
        <taxon>Betaproteobacteria</taxon>
        <taxon>Burkholderiales</taxon>
        <taxon>Oxalobacteraceae</taxon>
        <taxon>Telluria group</taxon>
        <taxon>Rugamonas</taxon>
    </lineage>
</organism>